<evidence type="ECO:0000313" key="5">
    <source>
        <dbReference type="RefSeq" id="XP_033530188.1"/>
    </source>
</evidence>
<feature type="compositionally biased region" description="Low complexity" evidence="1">
    <location>
        <begin position="167"/>
        <end position="183"/>
    </location>
</feature>
<dbReference type="Proteomes" id="UP000504638">
    <property type="component" value="Unplaced"/>
</dbReference>
<gene>
    <name evidence="3 5" type="ORF">P152DRAFT_452772</name>
</gene>
<reference evidence="3 5" key="1">
    <citation type="submission" date="2020-01" db="EMBL/GenBank/DDBJ databases">
        <authorList>
            <consortium name="DOE Joint Genome Institute"/>
            <person name="Haridas S."/>
            <person name="Albert R."/>
            <person name="Binder M."/>
            <person name="Bloem J."/>
            <person name="Labutti K."/>
            <person name="Salamov A."/>
            <person name="Andreopoulos B."/>
            <person name="Baker S.E."/>
            <person name="Barry K."/>
            <person name="Bills G."/>
            <person name="Bluhm B.H."/>
            <person name="Cannon C."/>
            <person name="Castanera R."/>
            <person name="Culley D.E."/>
            <person name="Daum C."/>
            <person name="Ezra D."/>
            <person name="Gonzalez J.B."/>
            <person name="Henrissat B."/>
            <person name="Kuo A."/>
            <person name="Liang C."/>
            <person name="Lipzen A."/>
            <person name="Lutzoni F."/>
            <person name="Magnuson J."/>
            <person name="Mondo S."/>
            <person name="Nolan M."/>
            <person name="Ohm R."/>
            <person name="Pangilinan J."/>
            <person name="Park H.-J."/>
            <person name="Ramirez L."/>
            <person name="Alfaro M."/>
            <person name="Sun H."/>
            <person name="Tritt A."/>
            <person name="Yoshinaga Y."/>
            <person name="Zwiers L.-H."/>
            <person name="Turgeon B.G."/>
            <person name="Goodwin S.B."/>
            <person name="Spatafora J.W."/>
            <person name="Crous P.W."/>
            <person name="Grigoriev I.V."/>
        </authorList>
    </citation>
    <scope>NUCLEOTIDE SEQUENCE</scope>
    <source>
        <strain evidence="3 5">CBS 781.70</strain>
    </source>
</reference>
<reference evidence="5" key="2">
    <citation type="submission" date="2020-04" db="EMBL/GenBank/DDBJ databases">
        <authorList>
            <consortium name="NCBI Genome Project"/>
        </authorList>
    </citation>
    <scope>NUCLEOTIDE SEQUENCE</scope>
    <source>
        <strain evidence="5">CBS 781.70</strain>
    </source>
</reference>
<evidence type="ECO:0000313" key="3">
    <source>
        <dbReference type="EMBL" id="KAF1808557.1"/>
    </source>
</evidence>
<sequence>MRLIAFVSAFAAIIGIANAIALAEPEPQSSTSGSCSSAQQACNGGCISRTATCCAIGDGGCRSGTYCVVGGCCKIGKICDGSSASTTTARGGRSRTSTRSTSSSTSTTGSKSTLGSFATGPVGASVPTSTLLSGGCVTKVKRNLVESFVDSVHNLVVRSPKGGKGGSSQSSGSSSSSSGSECGSESDASTIRLSVGVVGSVLGAAGVFVFAL</sequence>
<evidence type="ECO:0008006" key="6">
    <source>
        <dbReference type="Google" id="ProtNLM"/>
    </source>
</evidence>
<keyword evidence="4" id="KW-1185">Reference proteome</keyword>
<organism evidence="3">
    <name type="scientific">Eremomyces bilateralis CBS 781.70</name>
    <dbReference type="NCBI Taxonomy" id="1392243"/>
    <lineage>
        <taxon>Eukaryota</taxon>
        <taxon>Fungi</taxon>
        <taxon>Dikarya</taxon>
        <taxon>Ascomycota</taxon>
        <taxon>Pezizomycotina</taxon>
        <taxon>Dothideomycetes</taxon>
        <taxon>Dothideomycetes incertae sedis</taxon>
        <taxon>Eremomycetales</taxon>
        <taxon>Eremomycetaceae</taxon>
        <taxon>Eremomyces</taxon>
    </lineage>
</organism>
<feature type="region of interest" description="Disordered" evidence="1">
    <location>
        <begin position="159"/>
        <end position="183"/>
    </location>
</feature>
<feature type="region of interest" description="Disordered" evidence="1">
    <location>
        <begin position="84"/>
        <end position="114"/>
    </location>
</feature>
<reference evidence="5" key="3">
    <citation type="submission" date="2025-04" db="UniProtKB">
        <authorList>
            <consortium name="RefSeq"/>
        </authorList>
    </citation>
    <scope>IDENTIFICATION</scope>
    <source>
        <strain evidence="5">CBS 781.70</strain>
    </source>
</reference>
<proteinExistence type="predicted"/>
<dbReference type="RefSeq" id="XP_033530188.1">
    <property type="nucleotide sequence ID" value="XM_033678313.1"/>
</dbReference>
<feature type="compositionally biased region" description="Low complexity" evidence="1">
    <location>
        <begin position="84"/>
        <end position="113"/>
    </location>
</feature>
<keyword evidence="2" id="KW-0732">Signal</keyword>
<dbReference type="GeneID" id="54418883"/>
<evidence type="ECO:0000256" key="1">
    <source>
        <dbReference type="SAM" id="MobiDB-lite"/>
    </source>
</evidence>
<accession>A0A6G1FS07</accession>
<feature type="chain" id="PRO_5044631540" description="GPI anchored protein" evidence="2">
    <location>
        <begin position="20"/>
        <end position="212"/>
    </location>
</feature>
<feature type="signal peptide" evidence="2">
    <location>
        <begin position="1"/>
        <end position="19"/>
    </location>
</feature>
<protein>
    <recommendedName>
        <fullName evidence="6">GPI anchored protein</fullName>
    </recommendedName>
</protein>
<dbReference type="AlphaFoldDB" id="A0A6G1FS07"/>
<name>A0A6G1FS07_9PEZI</name>
<evidence type="ECO:0000313" key="4">
    <source>
        <dbReference type="Proteomes" id="UP000504638"/>
    </source>
</evidence>
<dbReference type="EMBL" id="ML975182">
    <property type="protein sequence ID" value="KAF1808557.1"/>
    <property type="molecule type" value="Genomic_DNA"/>
</dbReference>
<evidence type="ECO:0000256" key="2">
    <source>
        <dbReference type="SAM" id="SignalP"/>
    </source>
</evidence>